<feature type="domain" description="BAP29/BAP31 transmembrane" evidence="8">
    <location>
        <begin position="2"/>
        <end position="146"/>
    </location>
</feature>
<dbReference type="PANTHER" id="PTHR12701:SF20">
    <property type="entry name" value="ENDOPLASMIC RETICULUM TRANSMEMBRANE PROTEIN"/>
    <property type="match status" value="1"/>
</dbReference>
<comment type="caution">
    <text evidence="9">The sequence shown here is derived from an EMBL/GenBank/DDBJ whole genome shotgun (WGS) entry which is preliminary data.</text>
</comment>
<feature type="transmembrane region" description="Helical" evidence="5">
    <location>
        <begin position="6"/>
        <end position="25"/>
    </location>
</feature>
<dbReference type="Proteomes" id="UP001527925">
    <property type="component" value="Unassembled WGS sequence"/>
</dbReference>
<keyword evidence="5" id="KW-0653">Protein transport</keyword>
<keyword evidence="5" id="KW-0931">ER-Golgi transport</keyword>
<evidence type="ECO:0000259" key="8">
    <source>
        <dbReference type="Pfam" id="PF05529"/>
    </source>
</evidence>
<keyword evidence="4 5" id="KW-0472">Membrane</keyword>
<evidence type="ECO:0000256" key="4">
    <source>
        <dbReference type="ARBA" id="ARBA00023136"/>
    </source>
</evidence>
<evidence type="ECO:0000256" key="5">
    <source>
        <dbReference type="RuleBase" id="RU367026"/>
    </source>
</evidence>
<keyword evidence="5" id="KW-0813">Transport</keyword>
<keyword evidence="10" id="KW-1185">Reference proteome</keyword>
<keyword evidence="2 5" id="KW-0812">Transmembrane</keyword>
<dbReference type="SUPFAM" id="SSF160355">
    <property type="entry name" value="Bacterial polysaccharide co-polymerase-like"/>
    <property type="match status" value="1"/>
</dbReference>
<comment type="caution">
    <text evidence="5">Lacks conserved residue(s) required for the propagation of feature annotation.</text>
</comment>
<dbReference type="Pfam" id="PF05529">
    <property type="entry name" value="Bap31"/>
    <property type="match status" value="1"/>
</dbReference>
<sequence length="227" mass="25780">MILYQLVFAVLVAEMAVFAILVAPMPSSWRRGLLNWVAKSKLMARVAYGMHMALFIAGILFLDSLNTITSRQAATSEPAAESNSADPHHSHHHHDHHDHSSHQRAKLLLAQRNFYLTGSVMFLSAVLSRFVSMIKELTKNEEKTEASMNRHTLAQQRNQEKERLIDDLKNQIARLQAKADESARRAKDLEIVKKQAAQTADEYMRLTDKYAELERQLSGVSEGKKFK</sequence>
<evidence type="ECO:0000256" key="6">
    <source>
        <dbReference type="SAM" id="Coils"/>
    </source>
</evidence>
<keyword evidence="6" id="KW-0175">Coiled coil</keyword>
<proteinExistence type="inferred from homology"/>
<feature type="compositionally biased region" description="Polar residues" evidence="7">
    <location>
        <begin position="72"/>
        <end position="85"/>
    </location>
</feature>
<evidence type="ECO:0000313" key="10">
    <source>
        <dbReference type="Proteomes" id="UP001527925"/>
    </source>
</evidence>
<organism evidence="9 10">
    <name type="scientific">Polyrhizophydium stewartii</name>
    <dbReference type="NCBI Taxonomy" id="2732419"/>
    <lineage>
        <taxon>Eukaryota</taxon>
        <taxon>Fungi</taxon>
        <taxon>Fungi incertae sedis</taxon>
        <taxon>Chytridiomycota</taxon>
        <taxon>Chytridiomycota incertae sedis</taxon>
        <taxon>Chytridiomycetes</taxon>
        <taxon>Rhizophydiales</taxon>
        <taxon>Rhizophydiales incertae sedis</taxon>
        <taxon>Polyrhizophydium</taxon>
    </lineage>
</organism>
<dbReference type="InterPro" id="IPR040463">
    <property type="entry name" value="BAP29/BAP31_N"/>
</dbReference>
<gene>
    <name evidence="9" type="primary">YET3</name>
    <name evidence="9" type="ORF">HK105_204263</name>
</gene>
<dbReference type="InterPro" id="IPR008417">
    <property type="entry name" value="BAP29/BAP31"/>
</dbReference>
<feature type="transmembrane region" description="Helical" evidence="5">
    <location>
        <begin position="46"/>
        <end position="62"/>
    </location>
</feature>
<evidence type="ECO:0000256" key="2">
    <source>
        <dbReference type="ARBA" id="ARBA00022692"/>
    </source>
</evidence>
<name>A0ABR4N9J5_9FUNG</name>
<evidence type="ECO:0000256" key="1">
    <source>
        <dbReference type="ARBA" id="ARBA00004141"/>
    </source>
</evidence>
<keyword evidence="5" id="KW-0256">Endoplasmic reticulum</keyword>
<dbReference type="EMBL" id="JADGIZ020000018">
    <property type="protein sequence ID" value="KAL2916172.1"/>
    <property type="molecule type" value="Genomic_DNA"/>
</dbReference>
<evidence type="ECO:0000256" key="7">
    <source>
        <dbReference type="SAM" id="MobiDB-lite"/>
    </source>
</evidence>
<comment type="similarity">
    <text evidence="5">Belongs to the BCAP29/BCAP31 family.</text>
</comment>
<evidence type="ECO:0000256" key="3">
    <source>
        <dbReference type="ARBA" id="ARBA00022989"/>
    </source>
</evidence>
<accession>A0ABR4N9J5</accession>
<comment type="function">
    <text evidence="5">May play a role in anterograde transport of membrane proteins from the endoplasmic reticulum to the Golgi.</text>
</comment>
<keyword evidence="3 5" id="KW-1133">Transmembrane helix</keyword>
<dbReference type="PANTHER" id="PTHR12701">
    <property type="entry name" value="BCR-ASSOCIATED PROTEIN, BAP"/>
    <property type="match status" value="1"/>
</dbReference>
<protein>
    <recommendedName>
        <fullName evidence="5">Endoplasmic reticulum transmembrane protein</fullName>
    </recommendedName>
</protein>
<comment type="subcellular location">
    <subcellularLocation>
        <location evidence="5">Endoplasmic reticulum membrane</location>
        <topology evidence="5">Multi-pass membrane protein</topology>
    </subcellularLocation>
    <subcellularLocation>
        <location evidence="1">Membrane</location>
        <topology evidence="1">Multi-pass membrane protein</topology>
    </subcellularLocation>
</comment>
<feature type="region of interest" description="Disordered" evidence="7">
    <location>
        <begin position="72"/>
        <end position="103"/>
    </location>
</feature>
<reference evidence="9 10" key="1">
    <citation type="submission" date="2023-09" db="EMBL/GenBank/DDBJ databases">
        <title>Pangenome analysis of Batrachochytrium dendrobatidis and related Chytrids.</title>
        <authorList>
            <person name="Yacoub M.N."/>
            <person name="Stajich J.E."/>
            <person name="James T.Y."/>
        </authorList>
    </citation>
    <scope>NUCLEOTIDE SEQUENCE [LARGE SCALE GENOMIC DNA]</scope>
    <source>
        <strain evidence="9 10">JEL0888</strain>
    </source>
</reference>
<feature type="coiled-coil region" evidence="6">
    <location>
        <begin position="151"/>
        <end position="216"/>
    </location>
</feature>
<evidence type="ECO:0000313" key="9">
    <source>
        <dbReference type="EMBL" id="KAL2916172.1"/>
    </source>
</evidence>